<accession>A0A2S6GET6</accession>
<evidence type="ECO:0000313" key="2">
    <source>
        <dbReference type="EMBL" id="PPK63734.1"/>
    </source>
</evidence>
<keyword evidence="3" id="KW-1185">Reference proteome</keyword>
<organism evidence="2 3">
    <name type="scientific">Actinokineospora auranticolor</name>
    <dbReference type="NCBI Taxonomy" id="155976"/>
    <lineage>
        <taxon>Bacteria</taxon>
        <taxon>Bacillati</taxon>
        <taxon>Actinomycetota</taxon>
        <taxon>Actinomycetes</taxon>
        <taxon>Pseudonocardiales</taxon>
        <taxon>Pseudonocardiaceae</taxon>
        <taxon>Actinokineospora</taxon>
    </lineage>
</organism>
<protein>
    <recommendedName>
        <fullName evidence="4">DUF4175 domain-containing protein</fullName>
    </recommendedName>
</protein>
<evidence type="ECO:0008006" key="4">
    <source>
        <dbReference type="Google" id="ProtNLM"/>
    </source>
</evidence>
<dbReference type="AlphaFoldDB" id="A0A2S6GET6"/>
<comment type="caution">
    <text evidence="2">The sequence shown here is derived from an EMBL/GenBank/DDBJ whole genome shotgun (WGS) entry which is preliminary data.</text>
</comment>
<reference evidence="2 3" key="1">
    <citation type="submission" date="2018-02" db="EMBL/GenBank/DDBJ databases">
        <title>Genomic Encyclopedia of Archaeal and Bacterial Type Strains, Phase II (KMG-II): from individual species to whole genera.</title>
        <authorList>
            <person name="Goeker M."/>
        </authorList>
    </citation>
    <scope>NUCLEOTIDE SEQUENCE [LARGE SCALE GENOMIC DNA]</scope>
    <source>
        <strain evidence="2 3">YU 961-1</strain>
    </source>
</reference>
<evidence type="ECO:0000256" key="1">
    <source>
        <dbReference type="SAM" id="Phobius"/>
    </source>
</evidence>
<dbReference type="Proteomes" id="UP000239203">
    <property type="component" value="Unassembled WGS sequence"/>
</dbReference>
<feature type="transmembrane region" description="Helical" evidence="1">
    <location>
        <begin position="38"/>
        <end position="57"/>
    </location>
</feature>
<proteinExistence type="predicted"/>
<keyword evidence="1" id="KW-0472">Membrane</keyword>
<name>A0A2S6GET6_9PSEU</name>
<gene>
    <name evidence="2" type="ORF">CLV40_12569</name>
</gene>
<keyword evidence="1" id="KW-1133">Transmembrane helix</keyword>
<evidence type="ECO:0000313" key="3">
    <source>
        <dbReference type="Proteomes" id="UP000239203"/>
    </source>
</evidence>
<dbReference type="RefSeq" id="WP_146108310.1">
    <property type="nucleotide sequence ID" value="NZ_CP154825.1"/>
</dbReference>
<feature type="transmembrane region" description="Helical" evidence="1">
    <location>
        <begin position="12"/>
        <end position="32"/>
    </location>
</feature>
<sequence>MSNVSANWRRVLTWWGVLCLIAVFVWLVLGLTGSNWPFPYWVFPAGIWVVLLVVAAVTGRGGAQRS</sequence>
<keyword evidence="1" id="KW-0812">Transmembrane</keyword>
<dbReference type="EMBL" id="PTIX01000025">
    <property type="protein sequence ID" value="PPK63734.1"/>
    <property type="molecule type" value="Genomic_DNA"/>
</dbReference>